<accession>B3SB96</accession>
<dbReference type="EMBL" id="DS985264">
    <property type="protein sequence ID" value="EDV19920.1"/>
    <property type="molecule type" value="Genomic_DNA"/>
</dbReference>
<dbReference type="AlphaFoldDB" id="B3SB96"/>
<dbReference type="GO" id="GO:0004185">
    <property type="term" value="F:serine-type carboxypeptidase activity"/>
    <property type="evidence" value="ECO:0000318"/>
    <property type="project" value="GO_Central"/>
</dbReference>
<dbReference type="OMA" id="DQVYERI"/>
<dbReference type="OrthoDB" id="443318at2759"/>
<dbReference type="eggNOG" id="KOG1282">
    <property type="taxonomic scope" value="Eukaryota"/>
</dbReference>
<dbReference type="EC" id="3.4.16.-" evidence="2"/>
<feature type="signal peptide" evidence="2">
    <location>
        <begin position="1"/>
        <end position="17"/>
    </location>
</feature>
<evidence type="ECO:0000256" key="1">
    <source>
        <dbReference type="ARBA" id="ARBA00009431"/>
    </source>
</evidence>
<evidence type="ECO:0000313" key="3">
    <source>
        <dbReference type="EMBL" id="EDV19920.1"/>
    </source>
</evidence>
<name>B3SB96_TRIAD</name>
<keyword evidence="2" id="KW-0732">Signal</keyword>
<keyword evidence="2" id="KW-0378">Hydrolase</keyword>
<dbReference type="MEROPS" id="S10.002"/>
<dbReference type="InParanoid" id="B3SB96"/>
<dbReference type="Gene3D" id="3.40.50.1820">
    <property type="entry name" value="alpha/beta hydrolase"/>
    <property type="match status" value="1"/>
</dbReference>
<evidence type="ECO:0000256" key="2">
    <source>
        <dbReference type="RuleBase" id="RU361156"/>
    </source>
</evidence>
<dbReference type="InterPro" id="IPR018202">
    <property type="entry name" value="Ser_caboxypep_ser_AS"/>
</dbReference>
<organism evidence="3 4">
    <name type="scientific">Trichoplax adhaerens</name>
    <name type="common">Trichoplax reptans</name>
    <dbReference type="NCBI Taxonomy" id="10228"/>
    <lineage>
        <taxon>Eukaryota</taxon>
        <taxon>Metazoa</taxon>
        <taxon>Placozoa</taxon>
        <taxon>Uniplacotomia</taxon>
        <taxon>Trichoplacea</taxon>
        <taxon>Trichoplacidae</taxon>
        <taxon>Trichoplax</taxon>
    </lineage>
</organism>
<dbReference type="HOGENOM" id="CLU_008523_13_3_1"/>
<dbReference type="CTD" id="6758766"/>
<dbReference type="FunFam" id="3.40.50.1820:FF:000055">
    <property type="entry name" value="Carboxypeptidase"/>
    <property type="match status" value="1"/>
</dbReference>
<comment type="similarity">
    <text evidence="1 2">Belongs to the peptidase S10 family.</text>
</comment>
<dbReference type="InterPro" id="IPR033124">
    <property type="entry name" value="Ser_caboxypep_his_AS"/>
</dbReference>
<dbReference type="PhylomeDB" id="B3SB96"/>
<dbReference type="SUPFAM" id="SSF53474">
    <property type="entry name" value="alpha/beta-Hydrolases"/>
    <property type="match status" value="1"/>
</dbReference>
<dbReference type="KEGG" id="tad:TRIADDRAFT_38444"/>
<keyword evidence="4" id="KW-1185">Reference proteome</keyword>
<dbReference type="GeneID" id="6758766"/>
<protein>
    <recommendedName>
        <fullName evidence="2">Carboxypeptidase</fullName>
        <ecNumber evidence="2">3.4.16.-</ecNumber>
    </recommendedName>
</protein>
<dbReference type="PANTHER" id="PTHR11802:SF201">
    <property type="entry name" value="CARBOXYPEPTIDASE"/>
    <property type="match status" value="1"/>
</dbReference>
<dbReference type="PROSITE" id="PS00131">
    <property type="entry name" value="CARBOXYPEPT_SER_SER"/>
    <property type="match status" value="1"/>
</dbReference>
<gene>
    <name evidence="3" type="ORF">TRIADDRAFT_38444</name>
</gene>
<dbReference type="SMR" id="B3SB96"/>
<dbReference type="RefSeq" id="XP_002117510.1">
    <property type="nucleotide sequence ID" value="XM_002117474.1"/>
</dbReference>
<sequence>MLPILACFAFLAFVTQAFPGNQDIVHHLPGLPNQPSFKHYSGYLNGLKTNKLHYWFVEAVKNPSDAPLLLWLNGGPGCSSLDGFLSEHGPFAVKPDGKTLYYRPTSWNKFANVLYLESPSGVGFSYNSNKDYIWDDDSVAMNNFVALKDFFRRFPQFVKNDFFITGESYGGIYVPTLTLLAKNDSSMNLKGFAVGNGMSSYRLNDDSLIYFGYYHGLFGTGLWKILHRDCCTNGVCNFHNPTSMKCVEAVNEAMGFINNDLDVYNVYADCYHSTSKSIRLRVALSNLFRHYKKFHQRLQAVNGGLPCVNTTAETVYFNSMNVKKALHIPSGLPPWSICNLKINVQYHRTYQHTITIYPKLITSLRGLLYNGDIDMACNFLMEEWSIDSLNLTVTKPRQAWYYNDFDGKQVGGYVIRYKNFDYATVRGSGHMAPQDKPVPTFQLLKNFIFNKPYSNPNEP</sequence>
<proteinExistence type="inferred from homology"/>
<dbReference type="GO" id="GO:0006508">
    <property type="term" value="P:proteolysis"/>
    <property type="evidence" value="ECO:0007669"/>
    <property type="project" value="UniProtKB-KW"/>
</dbReference>
<dbReference type="PRINTS" id="PR00724">
    <property type="entry name" value="CRBOXYPTASEC"/>
</dbReference>
<evidence type="ECO:0000313" key="4">
    <source>
        <dbReference type="Proteomes" id="UP000009022"/>
    </source>
</evidence>
<dbReference type="PROSITE" id="PS00560">
    <property type="entry name" value="CARBOXYPEPT_SER_HIS"/>
    <property type="match status" value="1"/>
</dbReference>
<dbReference type="PANTHER" id="PTHR11802">
    <property type="entry name" value="SERINE PROTEASE FAMILY S10 SERINE CARBOXYPEPTIDASE"/>
    <property type="match status" value="1"/>
</dbReference>
<dbReference type="InterPro" id="IPR001563">
    <property type="entry name" value="Peptidase_S10"/>
</dbReference>
<dbReference type="Proteomes" id="UP000009022">
    <property type="component" value="Unassembled WGS sequence"/>
</dbReference>
<reference evidence="3 4" key="1">
    <citation type="journal article" date="2008" name="Nature">
        <title>The Trichoplax genome and the nature of placozoans.</title>
        <authorList>
            <person name="Srivastava M."/>
            <person name="Begovic E."/>
            <person name="Chapman J."/>
            <person name="Putnam N.H."/>
            <person name="Hellsten U."/>
            <person name="Kawashima T."/>
            <person name="Kuo A."/>
            <person name="Mitros T."/>
            <person name="Salamov A."/>
            <person name="Carpenter M.L."/>
            <person name="Signorovitch A.Y."/>
            <person name="Moreno M.A."/>
            <person name="Kamm K."/>
            <person name="Grimwood J."/>
            <person name="Schmutz J."/>
            <person name="Shapiro H."/>
            <person name="Grigoriev I.V."/>
            <person name="Buss L.W."/>
            <person name="Schierwater B."/>
            <person name="Dellaporta S.L."/>
            <person name="Rokhsar D.S."/>
        </authorList>
    </citation>
    <scope>NUCLEOTIDE SEQUENCE [LARGE SCALE GENOMIC DNA]</scope>
    <source>
        <strain evidence="3 4">Grell-BS-1999</strain>
    </source>
</reference>
<keyword evidence="2" id="KW-0645">Protease</keyword>
<dbReference type="InterPro" id="IPR029058">
    <property type="entry name" value="AB_hydrolase_fold"/>
</dbReference>
<keyword evidence="2" id="KW-0121">Carboxypeptidase</keyword>
<dbReference type="Pfam" id="PF00450">
    <property type="entry name" value="Peptidase_S10"/>
    <property type="match status" value="1"/>
</dbReference>
<feature type="chain" id="PRO_5005122932" description="Carboxypeptidase" evidence="2">
    <location>
        <begin position="18"/>
        <end position="459"/>
    </location>
</feature>